<keyword evidence="1" id="KW-0472">Membrane</keyword>
<reference evidence="2 3" key="1">
    <citation type="submission" date="2018-11" db="EMBL/GenBank/DDBJ databases">
        <title>Genome sequence of Saitozyma podzolica DSM 27192.</title>
        <authorList>
            <person name="Aliyu H."/>
            <person name="Gorte O."/>
            <person name="Ochsenreither K."/>
        </authorList>
    </citation>
    <scope>NUCLEOTIDE SEQUENCE [LARGE SCALE GENOMIC DNA]</scope>
    <source>
        <strain evidence="2 3">DSM 27192</strain>
    </source>
</reference>
<evidence type="ECO:0000256" key="1">
    <source>
        <dbReference type="SAM" id="Phobius"/>
    </source>
</evidence>
<dbReference type="OrthoDB" id="2522565at2759"/>
<dbReference type="EMBL" id="RSCD01000028">
    <property type="protein sequence ID" value="RSH82196.1"/>
    <property type="molecule type" value="Genomic_DNA"/>
</dbReference>
<evidence type="ECO:0000313" key="2">
    <source>
        <dbReference type="EMBL" id="RSH82196.1"/>
    </source>
</evidence>
<keyword evidence="1" id="KW-0812">Transmembrane</keyword>
<gene>
    <name evidence="2" type="ORF">EHS25_006129</name>
</gene>
<dbReference type="PROSITE" id="PS51257">
    <property type="entry name" value="PROKAR_LIPOPROTEIN"/>
    <property type="match status" value="1"/>
</dbReference>
<proteinExistence type="predicted"/>
<evidence type="ECO:0000313" key="3">
    <source>
        <dbReference type="Proteomes" id="UP000279259"/>
    </source>
</evidence>
<feature type="transmembrane region" description="Helical" evidence="1">
    <location>
        <begin position="7"/>
        <end position="23"/>
    </location>
</feature>
<organism evidence="2 3">
    <name type="scientific">Saitozyma podzolica</name>
    <dbReference type="NCBI Taxonomy" id="1890683"/>
    <lineage>
        <taxon>Eukaryota</taxon>
        <taxon>Fungi</taxon>
        <taxon>Dikarya</taxon>
        <taxon>Basidiomycota</taxon>
        <taxon>Agaricomycotina</taxon>
        <taxon>Tremellomycetes</taxon>
        <taxon>Tremellales</taxon>
        <taxon>Trimorphomycetaceae</taxon>
        <taxon>Saitozyma</taxon>
    </lineage>
</organism>
<name>A0A427XTG0_9TREE</name>
<accession>A0A427XTG0</accession>
<dbReference type="Proteomes" id="UP000279259">
    <property type="component" value="Unassembled WGS sequence"/>
</dbReference>
<comment type="caution">
    <text evidence="2">The sequence shown here is derived from an EMBL/GenBank/DDBJ whole genome shotgun (WGS) entry which is preliminary data.</text>
</comment>
<sequence length="481" mass="53460">MRTPSATFAYTIFVGCLLLLVFWRPPTGFDSLTVGYGSHFPATRVDLAEVLTRVPPGHETFAWARDDGNENGFVVLGTEAAFVEIDEAELIDARTGKPLVGANEGHTFNLAVLKLPHGSRWGFLGVARGPTRRRSLIVVNGHESREQVLVAFGMNMSSDGTLHPVTVAQTLDLPMTPKKGCERFGHWVATYGAEDPRLFWTDAGTPALTFARNSDDDDTCRNLGFIADLRELYPPLGDAILPTGGVRAQSLKVDQHPGDNGMFELVRKHGQGYIEKNWVSFYPGALPRPDWVIPFVHYSLAADLSIEPTDIQLRRVVYEDIPQAPSETLDCIQHNHWSWSSDHFHQATPLYRLTLCPRGCIPDEHNTVLFTLGQMEARPTYGKFLSTYNVSAPHNLISVGPQITFTGLDDVHHINYVLSLTPVEPADRYPSAELIPARVNHLPDHFFIDDDMLVAMGHTDDSMVTTVVPVREALGRQRMCQ</sequence>
<protein>
    <submittedName>
        <fullName evidence="2">Uncharacterized protein</fullName>
    </submittedName>
</protein>
<keyword evidence="3" id="KW-1185">Reference proteome</keyword>
<dbReference type="AlphaFoldDB" id="A0A427XTG0"/>
<keyword evidence="1" id="KW-1133">Transmembrane helix</keyword>